<gene>
    <name evidence="3" type="ORF">SI7747_UN022150</name>
</gene>
<comment type="function">
    <text evidence="1">Histone-binding component that specifically recognizes H3 tails trimethylated on 'Lys-4' (H3K4me3), which mark transcription start sites of virtually all active genes.</text>
</comment>
<evidence type="ECO:0000259" key="2">
    <source>
        <dbReference type="Pfam" id="PF12165"/>
    </source>
</evidence>
<comment type="caution">
    <text evidence="3">The sequence shown here is derived from an EMBL/GenBank/DDBJ whole genome shotgun (WGS) entry which is preliminary data.</text>
</comment>
<dbReference type="Proteomes" id="UP001189122">
    <property type="component" value="Unassembled WGS sequence"/>
</dbReference>
<keyword evidence="1" id="KW-0539">Nucleus</keyword>
<keyword evidence="1" id="KW-0862">Zinc</keyword>
<dbReference type="Pfam" id="PF12165">
    <property type="entry name" value="Alfin"/>
    <property type="match status" value="1"/>
</dbReference>
<dbReference type="InterPro" id="IPR045104">
    <property type="entry name" value="Alfin"/>
</dbReference>
<keyword evidence="1" id="KW-0804">Transcription</keyword>
<keyword evidence="1" id="KW-0863">Zinc-finger</keyword>
<name>A0ABN7EDS8_SPIIN</name>
<keyword evidence="1" id="KW-0805">Transcription regulation</keyword>
<reference evidence="4" key="1">
    <citation type="journal article" date="2020" name="Sci. Rep.">
        <title>Chromosome-scale genome assembly for the duckweed Spirodela intermedia, integrating cytogenetic maps, PacBio and Oxford Nanopore libraries.</title>
        <authorList>
            <person name="Hoang P.T.N."/>
            <person name="Fiebig A."/>
            <person name="Novak P."/>
            <person name="Macas J."/>
            <person name="Cao H.X."/>
            <person name="Stepanenko A."/>
            <person name="Chen G."/>
            <person name="Borisjuk N."/>
            <person name="Scholz U."/>
            <person name="Schubert I."/>
        </authorList>
    </citation>
    <scope>NUCLEOTIDE SEQUENCE [LARGE SCALE GENOMIC DNA]</scope>
</reference>
<keyword evidence="4" id="KW-1185">Reference proteome</keyword>
<evidence type="ECO:0000313" key="4">
    <source>
        <dbReference type="Proteomes" id="UP001189122"/>
    </source>
</evidence>
<comment type="subcellular location">
    <subcellularLocation>
        <location evidence="1">Nucleus</location>
    </subcellularLocation>
</comment>
<organism evidence="3 4">
    <name type="scientific">Spirodela intermedia</name>
    <name type="common">Intermediate duckweed</name>
    <dbReference type="NCBI Taxonomy" id="51605"/>
    <lineage>
        <taxon>Eukaryota</taxon>
        <taxon>Viridiplantae</taxon>
        <taxon>Streptophyta</taxon>
        <taxon>Embryophyta</taxon>
        <taxon>Tracheophyta</taxon>
        <taxon>Spermatophyta</taxon>
        <taxon>Magnoliopsida</taxon>
        <taxon>Liliopsida</taxon>
        <taxon>Araceae</taxon>
        <taxon>Lemnoideae</taxon>
        <taxon>Spirodela</taxon>
    </lineage>
</organism>
<comment type="domain">
    <text evidence="1">The PHD-type zinc finger mediates the binding to H3K4me3.</text>
</comment>
<protein>
    <recommendedName>
        <fullName evidence="1">PHD finger protein ALFIN-LIKE</fullName>
    </recommendedName>
</protein>
<evidence type="ECO:0000313" key="3">
    <source>
        <dbReference type="EMBL" id="CAA6675808.1"/>
    </source>
</evidence>
<keyword evidence="1" id="KW-0156">Chromatin regulator</keyword>
<feature type="domain" description="Alfin N-terminal" evidence="2">
    <location>
        <begin position="11"/>
        <end position="77"/>
    </location>
</feature>
<keyword evidence="1" id="KW-0479">Metal-binding</keyword>
<comment type="subunit">
    <text evidence="1">Interacts with H3K4me3 and to a lesser extent with H3K4me2.</text>
</comment>
<evidence type="ECO:0000256" key="1">
    <source>
        <dbReference type="RuleBase" id="RU369089"/>
    </source>
</evidence>
<comment type="similarity">
    <text evidence="1">Belongs to the Alfin family.</text>
</comment>
<dbReference type="PANTHER" id="PTHR12321">
    <property type="entry name" value="CPG BINDING PROTEIN"/>
    <property type="match status" value="1"/>
</dbReference>
<dbReference type="InterPro" id="IPR021998">
    <property type="entry name" value="Alfin_N"/>
</dbReference>
<dbReference type="EMBL" id="CACRZD030000408">
    <property type="protein sequence ID" value="CAA6675808.1"/>
    <property type="molecule type" value="Genomic_DNA"/>
</dbReference>
<dbReference type="PANTHER" id="PTHR12321:SF98">
    <property type="entry name" value="PHD FINGER PROTEIN ALFIN-LIKE 5"/>
    <property type="match status" value="1"/>
</dbReference>
<accession>A0ABN7EDS8</accession>
<sequence length="90" mass="10116">MDGSAPYNPRTVEEVYRDFKGRRAGIIKALTSEVEDFYQQCDPVTLEVNLPAEEVPAELPEPALGINFARDGMQKRIGYLWLLSTVMHGC</sequence>
<proteinExistence type="inferred from homology"/>